<organism evidence="1 2">
    <name type="scientific">Wolfiporia cocos (strain MD-104)</name>
    <name type="common">Brown rot fungus</name>
    <dbReference type="NCBI Taxonomy" id="742152"/>
    <lineage>
        <taxon>Eukaryota</taxon>
        <taxon>Fungi</taxon>
        <taxon>Dikarya</taxon>
        <taxon>Basidiomycota</taxon>
        <taxon>Agaricomycotina</taxon>
        <taxon>Agaricomycetes</taxon>
        <taxon>Polyporales</taxon>
        <taxon>Phaeolaceae</taxon>
        <taxon>Wolfiporia</taxon>
    </lineage>
</organism>
<protein>
    <submittedName>
        <fullName evidence="1">Uncharacterized protein</fullName>
    </submittedName>
</protein>
<keyword evidence="2" id="KW-1185">Reference proteome</keyword>
<evidence type="ECO:0000313" key="2">
    <source>
        <dbReference type="Proteomes" id="UP000218811"/>
    </source>
</evidence>
<accession>A0A2H3JCJ2</accession>
<name>A0A2H3JCJ2_WOLCO</name>
<dbReference type="EMBL" id="KB467876">
    <property type="protein sequence ID" value="PCH36449.1"/>
    <property type="molecule type" value="Genomic_DNA"/>
</dbReference>
<proteinExistence type="predicted"/>
<evidence type="ECO:0000313" key="1">
    <source>
        <dbReference type="EMBL" id="PCH36449.1"/>
    </source>
</evidence>
<reference evidence="1 2" key="1">
    <citation type="journal article" date="2012" name="Science">
        <title>The Paleozoic origin of enzymatic lignin decomposition reconstructed from 31 fungal genomes.</title>
        <authorList>
            <person name="Floudas D."/>
            <person name="Binder M."/>
            <person name="Riley R."/>
            <person name="Barry K."/>
            <person name="Blanchette R.A."/>
            <person name="Henrissat B."/>
            <person name="Martinez A.T."/>
            <person name="Otillar R."/>
            <person name="Spatafora J.W."/>
            <person name="Yadav J.S."/>
            <person name="Aerts A."/>
            <person name="Benoit I."/>
            <person name="Boyd A."/>
            <person name="Carlson A."/>
            <person name="Copeland A."/>
            <person name="Coutinho P.M."/>
            <person name="de Vries R.P."/>
            <person name="Ferreira P."/>
            <person name="Findley K."/>
            <person name="Foster B."/>
            <person name="Gaskell J."/>
            <person name="Glotzer D."/>
            <person name="Gorecki P."/>
            <person name="Heitman J."/>
            <person name="Hesse C."/>
            <person name="Hori C."/>
            <person name="Igarashi K."/>
            <person name="Jurgens J.A."/>
            <person name="Kallen N."/>
            <person name="Kersten P."/>
            <person name="Kohler A."/>
            <person name="Kuees U."/>
            <person name="Kumar T.K.A."/>
            <person name="Kuo A."/>
            <person name="LaButti K."/>
            <person name="Larrondo L.F."/>
            <person name="Lindquist E."/>
            <person name="Ling A."/>
            <person name="Lombard V."/>
            <person name="Lucas S."/>
            <person name="Lundell T."/>
            <person name="Martin R."/>
            <person name="McLaughlin D.J."/>
            <person name="Morgenstern I."/>
            <person name="Morin E."/>
            <person name="Murat C."/>
            <person name="Nagy L.G."/>
            <person name="Nolan M."/>
            <person name="Ohm R.A."/>
            <person name="Patyshakuliyeva A."/>
            <person name="Rokas A."/>
            <person name="Ruiz-Duenas F.J."/>
            <person name="Sabat G."/>
            <person name="Salamov A."/>
            <person name="Samejima M."/>
            <person name="Schmutz J."/>
            <person name="Slot J.C."/>
            <person name="St John F."/>
            <person name="Stenlid J."/>
            <person name="Sun H."/>
            <person name="Sun S."/>
            <person name="Syed K."/>
            <person name="Tsang A."/>
            <person name="Wiebenga A."/>
            <person name="Young D."/>
            <person name="Pisabarro A."/>
            <person name="Eastwood D.C."/>
            <person name="Martin F."/>
            <person name="Cullen D."/>
            <person name="Grigoriev I.V."/>
            <person name="Hibbett D.S."/>
        </authorList>
    </citation>
    <scope>NUCLEOTIDE SEQUENCE [LARGE SCALE GENOMIC DNA]</scope>
    <source>
        <strain evidence="1 2">MD-104</strain>
    </source>
</reference>
<dbReference type="Proteomes" id="UP000218811">
    <property type="component" value="Unassembled WGS sequence"/>
</dbReference>
<dbReference type="AlphaFoldDB" id="A0A2H3JCJ2"/>
<sequence>MPSPRSSDGSPGRSRRWLPRVQWHIWLSCPGACPGDAPGARQRLRQWLHCDYGGGLWHGAACDWQPRGAVARETCIRTMYAAAPRRDARHRTHATAVPPRN</sequence>
<gene>
    <name evidence="1" type="ORF">WOLCODRAFT_28598</name>
</gene>